<protein>
    <submittedName>
        <fullName evidence="10">Winged helix-turn-helix domain-containing protein</fullName>
    </submittedName>
</protein>
<keyword evidence="4 7" id="KW-0238">DNA-binding</keyword>
<dbReference type="Gene3D" id="1.10.10.10">
    <property type="entry name" value="Winged helix-like DNA-binding domain superfamily/Winged helix DNA-binding domain"/>
    <property type="match status" value="1"/>
</dbReference>
<accession>A0ABR8S9F7</accession>
<evidence type="ECO:0000256" key="5">
    <source>
        <dbReference type="ARBA" id="ARBA00023163"/>
    </source>
</evidence>
<name>A0ABR8S9F7_9BURK</name>
<evidence type="ECO:0000259" key="8">
    <source>
        <dbReference type="PROSITE" id="PS50110"/>
    </source>
</evidence>
<keyword evidence="1 6" id="KW-0597">Phosphoprotein</keyword>
<evidence type="ECO:0000256" key="7">
    <source>
        <dbReference type="PROSITE-ProRule" id="PRU01091"/>
    </source>
</evidence>
<dbReference type="Proteomes" id="UP000634919">
    <property type="component" value="Unassembled WGS sequence"/>
</dbReference>
<evidence type="ECO:0000256" key="1">
    <source>
        <dbReference type="ARBA" id="ARBA00022553"/>
    </source>
</evidence>
<dbReference type="InterPro" id="IPR001789">
    <property type="entry name" value="Sig_transdc_resp-reg_receiver"/>
</dbReference>
<comment type="caution">
    <text evidence="10">The sequence shown here is derived from an EMBL/GenBank/DDBJ whole genome shotgun (WGS) entry which is preliminary data.</text>
</comment>
<dbReference type="EMBL" id="JACSQK010000003">
    <property type="protein sequence ID" value="MBD7960112.1"/>
    <property type="molecule type" value="Genomic_DNA"/>
</dbReference>
<dbReference type="Gene3D" id="6.10.250.690">
    <property type="match status" value="1"/>
</dbReference>
<keyword evidence="5" id="KW-0804">Transcription</keyword>
<organism evidence="10 11">
    <name type="scientific">Comamonas avium</name>
    <dbReference type="NCBI Taxonomy" id="2762231"/>
    <lineage>
        <taxon>Bacteria</taxon>
        <taxon>Pseudomonadati</taxon>
        <taxon>Pseudomonadota</taxon>
        <taxon>Betaproteobacteria</taxon>
        <taxon>Burkholderiales</taxon>
        <taxon>Comamonadaceae</taxon>
        <taxon>Comamonas</taxon>
    </lineage>
</organism>
<dbReference type="CDD" id="cd00383">
    <property type="entry name" value="trans_reg_C"/>
    <property type="match status" value="1"/>
</dbReference>
<dbReference type="CDD" id="cd19935">
    <property type="entry name" value="REC_OmpR_CusR-like"/>
    <property type="match status" value="1"/>
</dbReference>
<feature type="domain" description="OmpR/PhoB-type" evidence="9">
    <location>
        <begin position="127"/>
        <end position="225"/>
    </location>
</feature>
<dbReference type="PROSITE" id="PS50110">
    <property type="entry name" value="RESPONSE_REGULATORY"/>
    <property type="match status" value="1"/>
</dbReference>
<dbReference type="SMART" id="SM00448">
    <property type="entry name" value="REC"/>
    <property type="match status" value="1"/>
</dbReference>
<dbReference type="Pfam" id="PF00072">
    <property type="entry name" value="Response_reg"/>
    <property type="match status" value="1"/>
</dbReference>
<dbReference type="SMART" id="SM00862">
    <property type="entry name" value="Trans_reg_C"/>
    <property type="match status" value="1"/>
</dbReference>
<reference evidence="10 11" key="1">
    <citation type="submission" date="2020-08" db="EMBL/GenBank/DDBJ databases">
        <title>A Genomic Blueprint of the Chicken Gut Microbiome.</title>
        <authorList>
            <person name="Gilroy R."/>
            <person name="Ravi A."/>
            <person name="Getino M."/>
            <person name="Pursley I."/>
            <person name="Horton D.L."/>
            <person name="Alikhan N.-F."/>
            <person name="Baker D."/>
            <person name="Gharbi K."/>
            <person name="Hall N."/>
            <person name="Watson M."/>
            <person name="Adriaenssens E.M."/>
            <person name="Foster-Nyarko E."/>
            <person name="Jarju S."/>
            <person name="Secka A."/>
            <person name="Antonio M."/>
            <person name="Oren A."/>
            <person name="Chaudhuri R."/>
            <person name="La Ragione R.M."/>
            <person name="Hildebrand F."/>
            <person name="Pallen M.J."/>
        </authorList>
    </citation>
    <scope>NUCLEOTIDE SEQUENCE [LARGE SCALE GENOMIC DNA]</scope>
    <source>
        <strain evidence="10 11">Sa2CVA6</strain>
    </source>
</reference>
<dbReference type="PROSITE" id="PS51755">
    <property type="entry name" value="OMPR_PHOB"/>
    <property type="match status" value="1"/>
</dbReference>
<feature type="DNA-binding region" description="OmpR/PhoB-type" evidence="7">
    <location>
        <begin position="127"/>
        <end position="225"/>
    </location>
</feature>
<keyword evidence="3" id="KW-0805">Transcription regulation</keyword>
<keyword evidence="2" id="KW-0902">Two-component regulatory system</keyword>
<gene>
    <name evidence="10" type="ORF">H9646_06430</name>
</gene>
<dbReference type="InterPro" id="IPR036388">
    <property type="entry name" value="WH-like_DNA-bd_sf"/>
</dbReference>
<dbReference type="InterPro" id="IPR011006">
    <property type="entry name" value="CheY-like_superfamily"/>
</dbReference>
<evidence type="ECO:0000256" key="6">
    <source>
        <dbReference type="PROSITE-ProRule" id="PRU00169"/>
    </source>
</evidence>
<dbReference type="SUPFAM" id="SSF52172">
    <property type="entry name" value="CheY-like"/>
    <property type="match status" value="1"/>
</dbReference>
<evidence type="ECO:0000259" key="9">
    <source>
        <dbReference type="PROSITE" id="PS51755"/>
    </source>
</evidence>
<dbReference type="InterPro" id="IPR001867">
    <property type="entry name" value="OmpR/PhoB-type_DNA-bd"/>
</dbReference>
<evidence type="ECO:0000256" key="2">
    <source>
        <dbReference type="ARBA" id="ARBA00023012"/>
    </source>
</evidence>
<sequence length="226" mass="25704">MRILVVEDDWKQADHLRRGLMEAGEHAVDVASCGDEGLRRARAEHYDLFVLDVMLPGLDGFGLLTEIRGFSTAPVLMLTARDRVEDRVHGLSNGADDYLVKPFAFPEFLARVQALLRRSEAHRKNSQSQPQLEDLKLDPRRRRACRAGRQIMLTAQEYALLALLLHNQGTVLSRNELAEQLWGVSFDSDTNVIEVAIRRLRLKLDQPEEAKLLHTVRGMGYVLELR</sequence>
<dbReference type="PANTHER" id="PTHR48111:SF22">
    <property type="entry name" value="REGULATOR OF RPOS"/>
    <property type="match status" value="1"/>
</dbReference>
<feature type="domain" description="Response regulatory" evidence="8">
    <location>
        <begin position="2"/>
        <end position="116"/>
    </location>
</feature>
<evidence type="ECO:0000256" key="4">
    <source>
        <dbReference type="ARBA" id="ARBA00023125"/>
    </source>
</evidence>
<dbReference type="RefSeq" id="WP_191722519.1">
    <property type="nucleotide sequence ID" value="NZ_JACSQK010000003.1"/>
</dbReference>
<dbReference type="InterPro" id="IPR039420">
    <property type="entry name" value="WalR-like"/>
</dbReference>
<keyword evidence="11" id="KW-1185">Reference proteome</keyword>
<feature type="modified residue" description="4-aspartylphosphate" evidence="6">
    <location>
        <position position="52"/>
    </location>
</feature>
<dbReference type="Gene3D" id="3.40.50.2300">
    <property type="match status" value="1"/>
</dbReference>
<evidence type="ECO:0000313" key="10">
    <source>
        <dbReference type="EMBL" id="MBD7960112.1"/>
    </source>
</evidence>
<proteinExistence type="predicted"/>
<evidence type="ECO:0000313" key="11">
    <source>
        <dbReference type="Proteomes" id="UP000634919"/>
    </source>
</evidence>
<dbReference type="Pfam" id="PF00486">
    <property type="entry name" value="Trans_reg_C"/>
    <property type="match status" value="1"/>
</dbReference>
<evidence type="ECO:0000256" key="3">
    <source>
        <dbReference type="ARBA" id="ARBA00023015"/>
    </source>
</evidence>
<dbReference type="PANTHER" id="PTHR48111">
    <property type="entry name" value="REGULATOR OF RPOS"/>
    <property type="match status" value="1"/>
</dbReference>